<keyword evidence="3" id="KW-0963">Cytoplasm</keyword>
<accession>A0ABQ9D715</accession>
<comment type="caution">
    <text evidence="7">Lacks conserved residue(s) required for the propagation of feature annotation.</text>
</comment>
<feature type="binding site" evidence="8">
    <location>
        <position position="54"/>
    </location>
    <ligand>
        <name>ATP</name>
        <dbReference type="ChEBI" id="CHEBI:30616"/>
    </ligand>
</feature>
<dbReference type="PROSITE" id="PS00107">
    <property type="entry name" value="PROTEIN_KINASE_ATP"/>
    <property type="match status" value="1"/>
</dbReference>
<name>A0ABQ9D715_9PASS</name>
<dbReference type="Pfam" id="PF00069">
    <property type="entry name" value="Pkinase"/>
    <property type="match status" value="1"/>
</dbReference>
<dbReference type="SMART" id="SM00220">
    <property type="entry name" value="S_TKc"/>
    <property type="match status" value="1"/>
</dbReference>
<dbReference type="SUPFAM" id="SSF52768">
    <property type="entry name" value="Arginase/deacetylase"/>
    <property type="match status" value="1"/>
</dbReference>
<evidence type="ECO:0000313" key="12">
    <source>
        <dbReference type="EMBL" id="KAJ7416266.1"/>
    </source>
</evidence>
<dbReference type="Gene3D" id="1.10.510.10">
    <property type="entry name" value="Transferase(Phosphotransferase) domain 1"/>
    <property type="match status" value="1"/>
</dbReference>
<reference evidence="12" key="1">
    <citation type="submission" date="2019-10" db="EMBL/GenBank/DDBJ databases">
        <authorList>
            <person name="Soares A.E.R."/>
            <person name="Aleixo A."/>
            <person name="Schneider P."/>
            <person name="Miyaki C.Y."/>
            <person name="Schneider M.P."/>
            <person name="Mello C."/>
            <person name="Vasconcelos A.T.R."/>
        </authorList>
    </citation>
    <scope>NUCLEOTIDE SEQUENCE</scope>
    <source>
        <tissue evidence="12">Muscle</tissue>
    </source>
</reference>
<dbReference type="InterPro" id="IPR023801">
    <property type="entry name" value="His_deacetylse_dom"/>
</dbReference>
<feature type="region of interest" description="Disordered" evidence="9">
    <location>
        <begin position="2028"/>
        <end position="2182"/>
    </location>
</feature>
<dbReference type="Pfam" id="PF00850">
    <property type="entry name" value="Hist_deacetyl"/>
    <property type="match status" value="1"/>
</dbReference>
<dbReference type="PANTHER" id="PTHR19302">
    <property type="entry name" value="GAMMA TUBULIN COMPLEX PROTEIN"/>
    <property type="match status" value="1"/>
</dbReference>
<keyword evidence="13" id="KW-1185">Reference proteome</keyword>
<gene>
    <name evidence="12" type="primary">Tubgcp6</name>
    <name evidence="12" type="ORF">WISP_72629</name>
</gene>
<evidence type="ECO:0000259" key="10">
    <source>
        <dbReference type="PROSITE" id="PS50011"/>
    </source>
</evidence>
<dbReference type="InterPro" id="IPR041470">
    <property type="entry name" value="GCP_N"/>
</dbReference>
<comment type="similarity">
    <text evidence="2">Belongs to the TUBGCP family.</text>
</comment>
<evidence type="ECO:0000256" key="7">
    <source>
        <dbReference type="PROSITE-ProRule" id="PRU00090"/>
    </source>
</evidence>
<dbReference type="InterPro" id="IPR045818">
    <property type="entry name" value="GCP6_N"/>
</dbReference>
<dbReference type="Gene3D" id="1.10.2000.10">
    <property type="entry name" value="Frizzled cysteine-rich domain"/>
    <property type="match status" value="1"/>
</dbReference>
<keyword evidence="4" id="KW-0493">Microtubule</keyword>
<feature type="disulfide bond" evidence="7">
    <location>
        <begin position="353"/>
        <end position="377"/>
    </location>
</feature>
<dbReference type="CDD" id="cd03580">
    <property type="entry name" value="NTR_Sfrp1_like"/>
    <property type="match status" value="1"/>
</dbReference>
<sequence>MSSPKNGFYRQEITKTLWEVRDRYRDLQPVGSGAYGAVCSAVDGRSATKVAIKKLYRPFQSELFAKRAYRELRLLKHMKHENVIGILDVFTPDVTLEKFNDFYLVMPFMGTDLSKIMKHEKLSEDRIQFLVYQMLKGLKAKNYIKSLPKVQKKDFASILKYANPLAVNLLEKMLVLDAEKRVTAAEALMHPYFEPIHDPEEEIEAEKYDDTFDNMDLPLDEWKREWLLQSKHQEIKKQKQSGGKTIELPRYLIFPIEVLCQMRPSSSTKFLPAPPAQLGPLPLKIPLYSHREKIFSLALQNNDLPTASSSKAKHQKMAFETYLRQKETSRHSSAMAHKLPTHCEALSGNRSMCVAVRDSCAPVLLCHGHPWPDSMDCDRFPADEDMCLASVPKEYKHLHKAVKVKVSKRRTVFDDQEYNIECQVEFITQGSLLPYETQSMIQQWLLINEKCTQRMTPTHRPMVYLLVGNIEEGTILVNQVYRWQRKDSQLTLATQKWRYHKCFVAMASGTALIYDEEMTTHKLLWNDPICDIEVPERLSSSYEQLKRYHLVERCVHVPAREGSEEEILLVHSSEHLEVAKSTQTMNKEELKKVSENYDAFFFHPNTYRCARLAVGATLQLVDAVMSGKVRNGMALVRPPGHHSQRNAANGFCLFNNVAIAAEYAKQKYGLQSVLYFSWHRYEHQDFWPSLKESDYDAVGLGKGKGFNINLPWNKVGMGNSDYLAAFFHVLLPMAFEFDPEMVIVSSGYDSGIGDPEGQMNATPEVFAHLTHFLMQLANGKLCVILEGGYHLKSLAESICMTVKTLLGDPVPQVSGEMAPCLSGFYADLVKEDETFLSLGSMLAILDKILKKEDAEGNDFFSAVLGFILPVAYSYQPNLTVIAVGPRRNLEISGISLLFALLQGLAESRIFAVIKDTEINLMQSVAKALVGASLPPFGVYVPPTREKVNEIKRLRDQFQQEWKMLQCSDEARKLQSNISRLPVKNKILMLSFNLRVGGLGAQADRLENLVEELETAECLPFTEVNSVLDLLVQLAGTGPPQLVLQKKDYFLNNKYVGRNVKYQGYDYYDVSVFEADIQSLITNEECQFNDTIQKTLQIMEAAPGTGLPAIGLFSQSCPAGDKFEKETRVSLFSALVHSRTYDMDIRLDLPPVPDNADLSGLAIKVPQSIDQSEDEGFQSASNLTPDSQSEPSMTPDIDLWDAVLTYGPSKRRCWERIGYPPGKKEEPYLTEAGREAFDKFYKLREGELQLFSNTVLQLPQLVLMKEPELVKDVLNVLIGVVSTTFSLNQAAETFVIKEGIYVSGTSPEAMHNLLSEVAEYGTYYTRLSRFSLQPVLDSSYSKGLVFQGVKLLSYLYKEALNNCSNEHYPVLLSLLKTSCEPYTRFIYDWVYSGVFRDVYGEFMIQVNEDYLCFRDKHYWTHGYVLISKEVEDCVPVFLKHIANDVYICGKTINLLKLCCPRHYICWSDIPVPRISVIFSLEELKEIERDCAVYVGRMERIARYSSISKEEKDLRMEIAKQELIVHARETASKVLKAISDQQISERMALDAKKREQFQKLKEQFAKDQERRLAMKQEEIDDDFSYARELREREKRLKALEEELEKKARQELIDHYSKLSDDAARREQRTLWKIQRHKLETARLKFLLEDQKRIEEMLEKLPDRNYRRKLDIIPYKQYQLALDKNPVEEDPPSQVSSVKPPHSNEIVGRRESEPEQESATSADKALPMSEPANNNADQYFQPKAAGSESSLQSSEKVCSPLCSADSLPESNVNIEDFLSKPQDEQPVAISIQGSLLDEAFRNINSDLSETSQVSESQPVLRGAPEDYAPLYQQSEYDFNTVLRPSAVWQGHVRVGENVFDGEYRRPRWNIHGHASDANIRVGEYVPQVDTFQPHSSPYGHFADSHIKISSSVSEVQSSRPQWNIHGHVSEAHIKIGEYASEIEPSKPRWNIHGHASQGNIKIGEYVSNVAPTRPRWSIHGHASDANIKVGENVSEVVSARPRWNIHGHASQSHIKIGELVSDTEPLKCRWSPFGHASQSSMQIGKWAPSTEDDPIPHRKTILGSSSDSTVQALLYSEESPPAEGSRKEAKPSQVKEETLPQSQVSDSVTDLPDANSKDDKEENILEKKEVIADVVNKDPSPDSSQSLQAEEPEKAIPQDTVPQETLSSEVSASKTKEEEGEEEDTWKKEQAYLKALSDQYCIEKYQDSYDLMSELPVSHLLHHVIPRSYTFPVDPTVQSATDETAVQLSELLSLPVLMKRSITAPLVSQLATKRISVQINTSGKANVSLVNKAIVDYYFVELNVEKHFEALRHFLLMEDGEFAQSLSDLLFEKLGSGQTPGELLNPLVLNSILNKALQYSLHGDTQLASNLSFALKYLPEVFKPNTPDALSCLELRYKVDWPLNIVITESCMNKYNKIFSFLLQLKHMVWTLKDVWFHLKRTALVSHASNSVQFRQLQLYKHEMQHFVKVIQGYIANQILHVTWGLLTEKAAPVMNIIHSIFSLILKFRSQLISQSWSFDAGKQMAVHPNFGLMQQSYNTFKYYSHFLFKATLAPGGHLLQEAVVAKVQDLGLGLVQPHTVEFGLPIQSVPLQSPPTLQQIDTAPRLGVICTFTNGTLSSLIRIISKDTKQTWMSTGCSFVHHHALGLAIQPILNPDKSAPVKLHSFYTSRIFDQ</sequence>
<dbReference type="InterPro" id="IPR023696">
    <property type="entry name" value="Ureohydrolase_dom_sf"/>
</dbReference>
<dbReference type="Gene3D" id="3.40.800.20">
    <property type="entry name" value="Histone deacetylase domain"/>
    <property type="match status" value="2"/>
</dbReference>
<dbReference type="EMBL" id="WHWB01033843">
    <property type="protein sequence ID" value="KAJ7416266.1"/>
    <property type="molecule type" value="Genomic_DNA"/>
</dbReference>
<comment type="subcellular location">
    <subcellularLocation>
        <location evidence="1">Cytoplasm</location>
        <location evidence="1">Cytoskeleton</location>
        <location evidence="1">Microtubule organizing center</location>
        <location evidence="1">Centrosome</location>
    </subcellularLocation>
</comment>
<dbReference type="InterPro" id="IPR011009">
    <property type="entry name" value="Kinase-like_dom_sf"/>
</dbReference>
<feature type="compositionally biased region" description="Basic and acidic residues" evidence="9">
    <location>
        <begin position="2112"/>
        <end position="2137"/>
    </location>
</feature>
<feature type="domain" description="Protein kinase" evidence="10">
    <location>
        <begin position="24"/>
        <end position="427"/>
    </location>
</feature>
<feature type="domain" description="FZ" evidence="11">
    <location>
        <begin position="350"/>
        <end position="390"/>
    </location>
</feature>
<dbReference type="InterPro" id="IPR000719">
    <property type="entry name" value="Prot_kinase_dom"/>
</dbReference>
<dbReference type="SUPFAM" id="SSF63501">
    <property type="entry name" value="Frizzled cysteine-rich domain"/>
    <property type="match status" value="1"/>
</dbReference>
<evidence type="ECO:0000256" key="2">
    <source>
        <dbReference type="ARBA" id="ARBA00010337"/>
    </source>
</evidence>
<dbReference type="Gene3D" id="3.30.200.20">
    <property type="entry name" value="Phosphorylase Kinase, domain 1"/>
    <property type="match status" value="2"/>
</dbReference>
<dbReference type="PRINTS" id="PR01270">
    <property type="entry name" value="HDASUPER"/>
</dbReference>
<dbReference type="PANTHER" id="PTHR19302:SF70">
    <property type="entry name" value="GAMMA-TUBULIN COMPLEX COMPONENT 6"/>
    <property type="match status" value="1"/>
</dbReference>
<evidence type="ECO:0000256" key="5">
    <source>
        <dbReference type="ARBA" id="ARBA00023157"/>
    </source>
</evidence>
<evidence type="ECO:0000256" key="1">
    <source>
        <dbReference type="ARBA" id="ARBA00004300"/>
    </source>
</evidence>
<dbReference type="PROSITE" id="PS50038">
    <property type="entry name" value="FZ"/>
    <property type="match status" value="1"/>
</dbReference>
<dbReference type="InterPro" id="IPR020067">
    <property type="entry name" value="Frizzled_dom"/>
</dbReference>
<dbReference type="InterPro" id="IPR000286">
    <property type="entry name" value="HDACs"/>
</dbReference>
<dbReference type="SMART" id="SM00063">
    <property type="entry name" value="FRI"/>
    <property type="match status" value="1"/>
</dbReference>
<organism evidence="12 13">
    <name type="scientific">Willisornis vidua</name>
    <name type="common">Xingu scale-backed antbird</name>
    <dbReference type="NCBI Taxonomy" id="1566151"/>
    <lineage>
        <taxon>Eukaryota</taxon>
        <taxon>Metazoa</taxon>
        <taxon>Chordata</taxon>
        <taxon>Craniata</taxon>
        <taxon>Vertebrata</taxon>
        <taxon>Euteleostomi</taxon>
        <taxon>Archelosauria</taxon>
        <taxon>Archosauria</taxon>
        <taxon>Dinosauria</taxon>
        <taxon>Saurischia</taxon>
        <taxon>Theropoda</taxon>
        <taxon>Coelurosauria</taxon>
        <taxon>Aves</taxon>
        <taxon>Neognathae</taxon>
        <taxon>Neoaves</taxon>
        <taxon>Telluraves</taxon>
        <taxon>Australaves</taxon>
        <taxon>Passeriformes</taxon>
        <taxon>Thamnophilidae</taxon>
        <taxon>Willisornis</taxon>
    </lineage>
</organism>
<keyword evidence="8" id="KW-0547">Nucleotide-binding</keyword>
<feature type="compositionally biased region" description="Polar residues" evidence="9">
    <location>
        <begin position="1177"/>
        <end position="1191"/>
    </location>
</feature>
<feature type="compositionally biased region" description="Polar residues" evidence="9">
    <location>
        <begin position="2059"/>
        <end position="2068"/>
    </location>
</feature>
<dbReference type="InterPro" id="IPR037138">
    <property type="entry name" value="His_deacetylse_dom_sf"/>
</dbReference>
<dbReference type="SUPFAM" id="SSF56112">
    <property type="entry name" value="Protein kinase-like (PK-like)"/>
    <property type="match status" value="1"/>
</dbReference>
<protein>
    <submittedName>
        <fullName evidence="12">Gamma-tubulin complex component 6</fullName>
    </submittedName>
</protein>
<keyword evidence="6" id="KW-0206">Cytoskeleton</keyword>
<feature type="region of interest" description="Disordered" evidence="9">
    <location>
        <begin position="1683"/>
        <end position="1749"/>
    </location>
</feature>
<keyword evidence="5 7" id="KW-1015">Disulfide bond</keyword>
<evidence type="ECO:0000256" key="4">
    <source>
        <dbReference type="ARBA" id="ARBA00022701"/>
    </source>
</evidence>
<dbReference type="InterPro" id="IPR042241">
    <property type="entry name" value="GCP_C_sf"/>
</dbReference>
<dbReference type="Pfam" id="PF17681">
    <property type="entry name" value="GCP_N_terminal"/>
    <property type="match status" value="1"/>
</dbReference>
<dbReference type="Proteomes" id="UP001145742">
    <property type="component" value="Unassembled WGS sequence"/>
</dbReference>
<evidence type="ECO:0000256" key="8">
    <source>
        <dbReference type="PROSITE-ProRule" id="PRU10141"/>
    </source>
</evidence>
<comment type="caution">
    <text evidence="12">The sequence shown here is derived from an EMBL/GenBank/DDBJ whole genome shotgun (WGS) entry which is preliminary data.</text>
</comment>
<proteinExistence type="inferred from homology"/>
<feature type="compositionally biased region" description="Polar residues" evidence="9">
    <location>
        <begin position="2096"/>
        <end position="2105"/>
    </location>
</feature>
<evidence type="ECO:0000256" key="6">
    <source>
        <dbReference type="ARBA" id="ARBA00023212"/>
    </source>
</evidence>
<dbReference type="InterPro" id="IPR040457">
    <property type="entry name" value="GCP_C"/>
</dbReference>
<evidence type="ECO:0000313" key="13">
    <source>
        <dbReference type="Proteomes" id="UP001145742"/>
    </source>
</evidence>
<evidence type="ECO:0000256" key="9">
    <source>
        <dbReference type="SAM" id="MobiDB-lite"/>
    </source>
</evidence>
<feature type="compositionally biased region" description="Basic and acidic residues" evidence="9">
    <location>
        <begin position="2081"/>
        <end position="2095"/>
    </location>
</feature>
<dbReference type="InterPro" id="IPR017441">
    <property type="entry name" value="Protein_kinase_ATP_BS"/>
</dbReference>
<dbReference type="Pfam" id="PF19340">
    <property type="entry name" value="GCP6_N"/>
    <property type="match status" value="1"/>
</dbReference>
<evidence type="ECO:0000256" key="3">
    <source>
        <dbReference type="ARBA" id="ARBA00022490"/>
    </source>
</evidence>
<dbReference type="PROSITE" id="PS50011">
    <property type="entry name" value="PROTEIN_KINASE_DOM"/>
    <property type="match status" value="1"/>
</dbReference>
<evidence type="ECO:0000259" key="11">
    <source>
        <dbReference type="PROSITE" id="PS50038"/>
    </source>
</evidence>
<dbReference type="Gene3D" id="1.20.120.1900">
    <property type="entry name" value="Gamma-tubulin complex, C-terminal domain"/>
    <property type="match status" value="1"/>
</dbReference>
<feature type="compositionally biased region" description="Polar residues" evidence="9">
    <location>
        <begin position="2157"/>
        <end position="2170"/>
    </location>
</feature>
<feature type="region of interest" description="Disordered" evidence="9">
    <location>
        <begin position="1172"/>
        <end position="1193"/>
    </location>
</feature>
<keyword evidence="8" id="KW-0067">ATP-binding</keyword>
<dbReference type="InterPro" id="IPR036790">
    <property type="entry name" value="Frizzled_dom_sf"/>
</dbReference>
<dbReference type="Pfam" id="PF04130">
    <property type="entry name" value="GCP_C_terminal"/>
    <property type="match status" value="1"/>
</dbReference>
<dbReference type="InterPro" id="IPR007259">
    <property type="entry name" value="GCP"/>
</dbReference>